<dbReference type="InterPro" id="IPR053138">
    <property type="entry name" value="N-alpha-Ac-DABA_deacetylase"/>
</dbReference>
<evidence type="ECO:0000259" key="5">
    <source>
        <dbReference type="Pfam" id="PF24827"/>
    </source>
</evidence>
<dbReference type="GO" id="GO:0016811">
    <property type="term" value="F:hydrolase activity, acting on carbon-nitrogen (but not peptide) bonds, in linear amides"/>
    <property type="evidence" value="ECO:0007669"/>
    <property type="project" value="InterPro"/>
</dbReference>
<dbReference type="PIRSF" id="PIRSF039012">
    <property type="entry name" value="ASP"/>
    <property type="match status" value="1"/>
</dbReference>
<dbReference type="InterPro" id="IPR043795">
    <property type="entry name" value="N-alpha-Ac-DABA-like"/>
</dbReference>
<evidence type="ECO:0000256" key="4">
    <source>
        <dbReference type="ARBA" id="ARBA00022833"/>
    </source>
</evidence>
<proteinExistence type="predicted"/>
<sequence>MTRRAAFQIGTYSVEAGQRQTVDLPLSVLSNHTPMALPVHVAHGARPGPTLFVSAVIHGDEIIGVEIIRRLLALPVMSKLRGTLLAIPIVNAFGFISHSRYLPDRRDLNRSFPGSAKGSLAGQLADLFLTEIVARADVGIDLHSAAVHRVNLPQIRISPEQKRMEELAIVFGAPVILEAPLREGSLRQAAVDVGTDVMLFEAGEGLRFDEFAVRVGVTGILRVMKQLGMVPARSVSDAKVAPTISQSSYWLRAPDGGVLRSFKTIGDSVAEGDLVGIISDPFGEMETEVRARDGGLLIGRTNLPVVNQGDGLMHIARHKRPGSLEATVGQMIEAEMQADPLFDEDEII</sequence>
<evidence type="ECO:0000256" key="1">
    <source>
        <dbReference type="ARBA" id="ARBA00001947"/>
    </source>
</evidence>
<feature type="domain" description="Succinylglutamate desuccinylase/Aspartoacylase catalytic" evidence="5">
    <location>
        <begin position="47"/>
        <end position="225"/>
    </location>
</feature>
<evidence type="ECO:0000313" key="7">
    <source>
        <dbReference type="Proteomes" id="UP000761264"/>
    </source>
</evidence>
<keyword evidence="3" id="KW-0378">Hydrolase</keyword>
<comment type="cofactor">
    <cofactor evidence="1">
        <name>Zn(2+)</name>
        <dbReference type="ChEBI" id="CHEBI:29105"/>
    </cofactor>
</comment>
<dbReference type="EMBL" id="JAAQPH010000007">
    <property type="protein sequence ID" value="NIA69208.1"/>
    <property type="molecule type" value="Genomic_DNA"/>
</dbReference>
<keyword evidence="7" id="KW-1185">Reference proteome</keyword>
<dbReference type="Pfam" id="PF24827">
    <property type="entry name" value="AstE_AspA_cat"/>
    <property type="match status" value="1"/>
</dbReference>
<dbReference type="CDD" id="cd06251">
    <property type="entry name" value="M14_ASTE_ASPA-like"/>
    <property type="match status" value="1"/>
</dbReference>
<dbReference type="GO" id="GO:0046872">
    <property type="term" value="F:metal ion binding"/>
    <property type="evidence" value="ECO:0007669"/>
    <property type="project" value="UniProtKB-KW"/>
</dbReference>
<dbReference type="PANTHER" id="PTHR37326">
    <property type="entry name" value="BLL3975 PROTEIN"/>
    <property type="match status" value="1"/>
</dbReference>
<comment type="caution">
    <text evidence="6">The sequence shown here is derived from an EMBL/GenBank/DDBJ whole genome shotgun (WGS) entry which is preliminary data.</text>
</comment>
<dbReference type="RefSeq" id="WP_167224544.1">
    <property type="nucleotide sequence ID" value="NZ_JAAQPH010000007.1"/>
</dbReference>
<name>A0A967K6F1_9PROT</name>
<dbReference type="InterPro" id="IPR055438">
    <property type="entry name" value="AstE_AspA_cat"/>
</dbReference>
<evidence type="ECO:0000313" key="6">
    <source>
        <dbReference type="EMBL" id="NIA69208.1"/>
    </source>
</evidence>
<dbReference type="PANTHER" id="PTHR37326:SF2">
    <property type="entry name" value="SUCCINYLGLUTAMATE DESUCCINYLASE_ASPARTOACYLASE FAMILY PROTEIN"/>
    <property type="match status" value="1"/>
</dbReference>
<dbReference type="AlphaFoldDB" id="A0A967K6F1"/>
<evidence type="ECO:0000256" key="2">
    <source>
        <dbReference type="ARBA" id="ARBA00022723"/>
    </source>
</evidence>
<reference evidence="6" key="1">
    <citation type="submission" date="2020-03" db="EMBL/GenBank/DDBJ databases">
        <title>Genome of Pelagibius litoralis DSM 21314T.</title>
        <authorList>
            <person name="Wang G."/>
        </authorList>
    </citation>
    <scope>NUCLEOTIDE SEQUENCE</scope>
    <source>
        <strain evidence="6">DSM 21314</strain>
    </source>
</reference>
<dbReference type="Gene3D" id="3.40.630.10">
    <property type="entry name" value="Zn peptidases"/>
    <property type="match status" value="1"/>
</dbReference>
<dbReference type="Proteomes" id="UP000761264">
    <property type="component" value="Unassembled WGS sequence"/>
</dbReference>
<organism evidence="6 7">
    <name type="scientific">Pelagibius litoralis</name>
    <dbReference type="NCBI Taxonomy" id="374515"/>
    <lineage>
        <taxon>Bacteria</taxon>
        <taxon>Pseudomonadati</taxon>
        <taxon>Pseudomonadota</taxon>
        <taxon>Alphaproteobacteria</taxon>
        <taxon>Rhodospirillales</taxon>
        <taxon>Rhodovibrionaceae</taxon>
        <taxon>Pelagibius</taxon>
    </lineage>
</organism>
<keyword evidence="2" id="KW-0479">Metal-binding</keyword>
<dbReference type="GO" id="GO:0016788">
    <property type="term" value="F:hydrolase activity, acting on ester bonds"/>
    <property type="evidence" value="ECO:0007669"/>
    <property type="project" value="InterPro"/>
</dbReference>
<evidence type="ECO:0000256" key="3">
    <source>
        <dbReference type="ARBA" id="ARBA00022801"/>
    </source>
</evidence>
<dbReference type="SUPFAM" id="SSF53187">
    <property type="entry name" value="Zn-dependent exopeptidases"/>
    <property type="match status" value="1"/>
</dbReference>
<protein>
    <submittedName>
        <fullName evidence="6">Succinylglutamate desuccinylase/aspartoacylase family protein</fullName>
    </submittedName>
</protein>
<gene>
    <name evidence="6" type="ORF">HBA54_11465</name>
</gene>
<keyword evidence="4" id="KW-0862">Zinc</keyword>
<accession>A0A967K6F1</accession>